<accession>A0A5J6G753</accession>
<dbReference type="InterPro" id="IPR006776">
    <property type="entry name" value="SsgB"/>
</dbReference>
<dbReference type="GO" id="GO:0000917">
    <property type="term" value="P:division septum assembly"/>
    <property type="evidence" value="ECO:0007669"/>
    <property type="project" value="UniProtKB-KW"/>
</dbReference>
<proteinExistence type="inferred from homology"/>
<dbReference type="KEGG" id="ska:CP970_07785"/>
<name>A0A5J6G753_STRKN</name>
<dbReference type="GO" id="GO:0030428">
    <property type="term" value="C:cell septum"/>
    <property type="evidence" value="ECO:0007669"/>
    <property type="project" value="UniProtKB-SubCell"/>
</dbReference>
<gene>
    <name evidence="7" type="ORF">CP970_07785</name>
</gene>
<evidence type="ECO:0000256" key="4">
    <source>
        <dbReference type="ARBA" id="ARBA00022969"/>
    </source>
</evidence>
<evidence type="ECO:0000256" key="3">
    <source>
        <dbReference type="ARBA" id="ARBA00022618"/>
    </source>
</evidence>
<evidence type="ECO:0000256" key="2">
    <source>
        <dbReference type="ARBA" id="ARBA00009323"/>
    </source>
</evidence>
<dbReference type="GO" id="GO:0030435">
    <property type="term" value="P:sporulation resulting in formation of a cellular spore"/>
    <property type="evidence" value="ECO:0007669"/>
    <property type="project" value="UniProtKB-KW"/>
</dbReference>
<evidence type="ECO:0000313" key="7">
    <source>
        <dbReference type="EMBL" id="QEU90813.1"/>
    </source>
</evidence>
<keyword evidence="4" id="KW-0749">Sporulation</keyword>
<sequence length="137" mass="15297">MGTRHTRVSAETVFELVEPDGTAPVDVELTYDTRDPHSIAMKLEIRASRQPSVWVVSRSMLAEGLLVPTGLGNVQITPATPEFVLLRLGAEDEQASLWMSLPEIEEFLESTYDAVPMGEEDQWWEVDVTVEQILRAA</sequence>
<keyword evidence="3 7" id="KW-0132">Cell division</keyword>
<organism evidence="7 8">
    <name type="scientific">Streptomyces kanamyceticus</name>
    <dbReference type="NCBI Taxonomy" id="1967"/>
    <lineage>
        <taxon>Bacteria</taxon>
        <taxon>Bacillati</taxon>
        <taxon>Actinomycetota</taxon>
        <taxon>Actinomycetes</taxon>
        <taxon>Kitasatosporales</taxon>
        <taxon>Streptomycetaceae</taxon>
        <taxon>Streptomyces</taxon>
    </lineage>
</organism>
<protein>
    <submittedName>
        <fullName evidence="7">SsgA family sporulation/cell division regulator</fullName>
    </submittedName>
</protein>
<dbReference type="RefSeq" id="WP_055554867.1">
    <property type="nucleotide sequence ID" value="NZ_CP023699.1"/>
</dbReference>
<evidence type="ECO:0000256" key="6">
    <source>
        <dbReference type="ARBA" id="ARBA00023306"/>
    </source>
</evidence>
<dbReference type="EMBL" id="CP023699">
    <property type="protein sequence ID" value="QEU90813.1"/>
    <property type="molecule type" value="Genomic_DNA"/>
</dbReference>
<reference evidence="7 8" key="1">
    <citation type="submission" date="2017-09" db="EMBL/GenBank/DDBJ databases">
        <authorList>
            <person name="Lee N."/>
            <person name="Cho B.-K."/>
        </authorList>
    </citation>
    <scope>NUCLEOTIDE SEQUENCE [LARGE SCALE GENOMIC DNA]</scope>
    <source>
        <strain evidence="7 8">ATCC 12853</strain>
    </source>
</reference>
<comment type="subcellular location">
    <subcellularLocation>
        <location evidence="1">Cell septum</location>
    </subcellularLocation>
</comment>
<dbReference type="OrthoDB" id="3853096at2"/>
<keyword evidence="8" id="KW-1185">Reference proteome</keyword>
<comment type="similarity">
    <text evidence="2">Belongs to the SsgA family.</text>
</comment>
<evidence type="ECO:0000256" key="1">
    <source>
        <dbReference type="ARBA" id="ARBA00004431"/>
    </source>
</evidence>
<evidence type="ECO:0000256" key="5">
    <source>
        <dbReference type="ARBA" id="ARBA00023210"/>
    </source>
</evidence>
<dbReference type="InterPro" id="IPR038658">
    <property type="entry name" value="SsgB_sf"/>
</dbReference>
<evidence type="ECO:0000313" key="8">
    <source>
        <dbReference type="Proteomes" id="UP000325529"/>
    </source>
</evidence>
<keyword evidence="5" id="KW-0717">Septation</keyword>
<dbReference type="Proteomes" id="UP000325529">
    <property type="component" value="Chromosome"/>
</dbReference>
<dbReference type="Gene3D" id="2.30.31.20">
    <property type="entry name" value="Sporulation-specific cell division protein SsgB"/>
    <property type="match status" value="1"/>
</dbReference>
<dbReference type="AlphaFoldDB" id="A0A5J6G753"/>
<dbReference type="Pfam" id="PF04686">
    <property type="entry name" value="SsgA"/>
    <property type="match status" value="1"/>
</dbReference>
<keyword evidence="6" id="KW-0131">Cell cycle</keyword>